<feature type="transmembrane region" description="Helical" evidence="7">
    <location>
        <begin position="188"/>
        <end position="206"/>
    </location>
</feature>
<feature type="transmembrane region" description="Helical" evidence="7">
    <location>
        <begin position="118"/>
        <end position="139"/>
    </location>
</feature>
<feature type="transmembrane region" description="Helical" evidence="7">
    <location>
        <begin position="433"/>
        <end position="449"/>
    </location>
</feature>
<dbReference type="PANTHER" id="PTHR43337:SF1">
    <property type="entry name" value="XANTHINE_URACIL PERMEASE C887.17-RELATED"/>
    <property type="match status" value="1"/>
</dbReference>
<dbReference type="InterPro" id="IPR006043">
    <property type="entry name" value="NCS2"/>
</dbReference>
<feature type="transmembrane region" description="Helical" evidence="7">
    <location>
        <begin position="151"/>
        <end position="168"/>
    </location>
</feature>
<comment type="similarity">
    <text evidence="2">Belongs to the nucleobase:cation symporter-2 (NCS2) (TC 2.A.40) family. Azg-like subfamily.</text>
</comment>
<organism evidence="8">
    <name type="scientific">Streptomyces iranensis</name>
    <dbReference type="NCBI Taxonomy" id="576784"/>
    <lineage>
        <taxon>Bacteria</taxon>
        <taxon>Bacillati</taxon>
        <taxon>Actinomycetota</taxon>
        <taxon>Actinomycetes</taxon>
        <taxon>Kitasatosporales</taxon>
        <taxon>Streptomycetaceae</taxon>
        <taxon>Streptomyces</taxon>
        <taxon>Streptomyces violaceusniger group</taxon>
    </lineage>
</organism>
<evidence type="ECO:0000256" key="7">
    <source>
        <dbReference type="SAM" id="Phobius"/>
    </source>
</evidence>
<dbReference type="RefSeq" id="WP_044580250.1">
    <property type="nucleotide sequence ID" value="NZ_BAABDR010000023.1"/>
</dbReference>
<dbReference type="AlphaFoldDB" id="A0A061AAS9"/>
<keyword evidence="5 7" id="KW-1133">Transmembrane helix</keyword>
<evidence type="ECO:0000256" key="2">
    <source>
        <dbReference type="ARBA" id="ARBA00005697"/>
    </source>
</evidence>
<evidence type="ECO:0000256" key="1">
    <source>
        <dbReference type="ARBA" id="ARBA00004127"/>
    </source>
</evidence>
<feature type="transmembrane region" description="Helical" evidence="7">
    <location>
        <begin position="338"/>
        <end position="360"/>
    </location>
</feature>
<sequence length="453" mass="46489">MTSSTRQAEPPRSGERPRSRLDAFFQLTRHGTSIRTEFVAGMTMFFATGYLVAVVPALLARGGMPRAEVTTAVILVVGLATALGMGLYARRPFVVGPGIGGVALLGVTISAVEGVPWQTAMGMAFLSGALFLILTLAGLRRLIADAVPTPLKAAIAAGVGLFIAYLGFQNAHFVVANPKSNALSVGDLGSSGALLALIGLLLALLLTARRVPGALLIAVVATTLIGIPMGVTKVPDPLYSLPSGIGDLVLRVDVAGALKPEYLPYVLTFLVSEFFSTMGTVLAVSGRAGLLDANGNLPDINKPFVVDSASATAGTLVGVPAMTAYVESAAGAEAGGRTGLSAVFAGAGFLASLVLAPFVLMIPAEATAGVLIVIGLQIFGGITRADLGDLTTSFPALLTVVAMVFTFNIGTGIAAGILAYAALKLLTGRVRELPWPLGALCLPLVYYFWNLAH</sequence>
<comment type="subcellular location">
    <subcellularLocation>
        <location evidence="1">Endomembrane system</location>
        <topology evidence="1">Multi-pass membrane protein</topology>
    </subcellularLocation>
</comment>
<accession>A0A061AAS9</accession>
<dbReference type="GO" id="GO:0012505">
    <property type="term" value="C:endomembrane system"/>
    <property type="evidence" value="ECO:0007669"/>
    <property type="project" value="UniProtKB-SubCell"/>
</dbReference>
<dbReference type="InterPro" id="IPR045018">
    <property type="entry name" value="Azg-like"/>
</dbReference>
<dbReference type="GO" id="GO:0005886">
    <property type="term" value="C:plasma membrane"/>
    <property type="evidence" value="ECO:0007669"/>
    <property type="project" value="TreeGrafter"/>
</dbReference>
<keyword evidence="10" id="KW-1185">Reference proteome</keyword>
<keyword evidence="3" id="KW-0813">Transport</keyword>
<dbReference type="HOGENOM" id="CLU_024508_0_1_11"/>
<evidence type="ECO:0000256" key="4">
    <source>
        <dbReference type="ARBA" id="ARBA00022692"/>
    </source>
</evidence>
<name>A0A061AAS9_9ACTN</name>
<dbReference type="PANTHER" id="PTHR43337">
    <property type="entry name" value="XANTHINE/URACIL PERMEASE C887.17-RELATED"/>
    <property type="match status" value="1"/>
</dbReference>
<dbReference type="Proteomes" id="UP000756710">
    <property type="component" value="Unassembled WGS sequence"/>
</dbReference>
<dbReference type="GO" id="GO:0005345">
    <property type="term" value="F:purine nucleobase transmembrane transporter activity"/>
    <property type="evidence" value="ECO:0007669"/>
    <property type="project" value="TreeGrafter"/>
</dbReference>
<feature type="transmembrane region" description="Helical" evidence="7">
    <location>
        <begin position="397"/>
        <end position="421"/>
    </location>
</feature>
<dbReference type="EMBL" id="JAGGLR010000031">
    <property type="protein sequence ID" value="MBP2067485.1"/>
    <property type="molecule type" value="Genomic_DNA"/>
</dbReference>
<evidence type="ECO:0000256" key="6">
    <source>
        <dbReference type="ARBA" id="ARBA00023136"/>
    </source>
</evidence>
<feature type="transmembrane region" description="Helical" evidence="7">
    <location>
        <begin position="367"/>
        <end position="385"/>
    </location>
</feature>
<evidence type="ECO:0000313" key="10">
    <source>
        <dbReference type="Proteomes" id="UP000756710"/>
    </source>
</evidence>
<keyword evidence="4 7" id="KW-0812">Transmembrane</keyword>
<feature type="transmembrane region" description="Helical" evidence="7">
    <location>
        <begin position="71"/>
        <end position="88"/>
    </location>
</feature>
<evidence type="ECO:0000313" key="8">
    <source>
        <dbReference type="EMBL" id="CDR17526.1"/>
    </source>
</evidence>
<protein>
    <submittedName>
        <fullName evidence="9">AGZA family xanthine/uracil permease-like MFS transporter</fullName>
    </submittedName>
    <submittedName>
        <fullName evidence="8">Xanthine/uracil/vitamin C permease</fullName>
    </submittedName>
</protein>
<dbReference type="Pfam" id="PF00860">
    <property type="entry name" value="Xan_ur_permease"/>
    <property type="match status" value="1"/>
</dbReference>
<evidence type="ECO:0000256" key="5">
    <source>
        <dbReference type="ARBA" id="ARBA00022989"/>
    </source>
</evidence>
<proteinExistence type="inferred from homology"/>
<keyword evidence="6 7" id="KW-0472">Membrane</keyword>
<dbReference type="EMBL" id="LK022848">
    <property type="protein sequence ID" value="CDR17526.1"/>
    <property type="molecule type" value="Genomic_DNA"/>
</dbReference>
<evidence type="ECO:0000256" key="3">
    <source>
        <dbReference type="ARBA" id="ARBA00022448"/>
    </source>
</evidence>
<gene>
    <name evidence="9" type="ORF">J2Z30_008551</name>
    <name evidence="8" type="ORF">SIRAN9513</name>
</gene>
<reference evidence="8" key="1">
    <citation type="submission" date="2014-05" db="EMBL/GenBank/DDBJ databases">
        <authorList>
            <person name="Horn Fabian"/>
        </authorList>
    </citation>
    <scope>NUCLEOTIDE SEQUENCE</scope>
</reference>
<feature type="transmembrane region" description="Helical" evidence="7">
    <location>
        <begin position="213"/>
        <end position="231"/>
    </location>
</feature>
<evidence type="ECO:0000313" key="9">
    <source>
        <dbReference type="EMBL" id="MBP2067485.1"/>
    </source>
</evidence>
<feature type="transmembrane region" description="Helical" evidence="7">
    <location>
        <begin position="262"/>
        <end position="284"/>
    </location>
</feature>
<feature type="transmembrane region" description="Helical" evidence="7">
    <location>
        <begin position="93"/>
        <end position="112"/>
    </location>
</feature>
<feature type="transmembrane region" description="Helical" evidence="7">
    <location>
        <begin position="38"/>
        <end position="59"/>
    </location>
</feature>
<reference evidence="9 10" key="2">
    <citation type="submission" date="2021-03" db="EMBL/GenBank/DDBJ databases">
        <title>Genomic Encyclopedia of Type Strains, Phase IV (KMG-IV): sequencing the most valuable type-strain genomes for metagenomic binning, comparative biology and taxonomic classification.</title>
        <authorList>
            <person name="Goeker M."/>
        </authorList>
    </citation>
    <scope>NUCLEOTIDE SEQUENCE [LARGE SCALE GENOMIC DNA]</scope>
    <source>
        <strain evidence="9 10">DSM 41954</strain>
    </source>
</reference>